<dbReference type="PANTHER" id="PTHR32022">
    <property type="entry name" value="D-GLUTAMATE CYCLASE, MITOCHONDRIAL"/>
    <property type="match status" value="1"/>
</dbReference>
<dbReference type="Gene3D" id="3.40.1640.10">
    <property type="entry name" value="PSTPO5379-like"/>
    <property type="match status" value="1"/>
</dbReference>
<evidence type="ECO:0000256" key="1">
    <source>
        <dbReference type="ARBA" id="ARBA00007896"/>
    </source>
</evidence>
<evidence type="ECO:0008006" key="5">
    <source>
        <dbReference type="Google" id="ProtNLM"/>
    </source>
</evidence>
<reference evidence="3 4" key="1">
    <citation type="submission" date="2013-07" db="EMBL/GenBank/DDBJ databases">
        <title>The Genome Sequence of Cryptococcus heveanensis BCC8398.</title>
        <authorList>
            <consortium name="The Broad Institute Genome Sequencing Platform"/>
            <person name="Cuomo C."/>
            <person name="Litvintseva A."/>
            <person name="Chen Y."/>
            <person name="Heitman J."/>
            <person name="Sun S."/>
            <person name="Springer D."/>
            <person name="Dromer F."/>
            <person name="Young S.K."/>
            <person name="Zeng Q."/>
            <person name="Gargeya S."/>
            <person name="Fitzgerald M."/>
            <person name="Abouelleil A."/>
            <person name="Alvarado L."/>
            <person name="Berlin A.M."/>
            <person name="Chapman S.B."/>
            <person name="Dewar J."/>
            <person name="Goldberg J."/>
            <person name="Griggs A."/>
            <person name="Gujja S."/>
            <person name="Hansen M."/>
            <person name="Howarth C."/>
            <person name="Imamovic A."/>
            <person name="Larimer J."/>
            <person name="McCowan C."/>
            <person name="Murphy C."/>
            <person name="Pearson M."/>
            <person name="Priest M."/>
            <person name="Roberts A."/>
            <person name="Saif S."/>
            <person name="Shea T."/>
            <person name="Sykes S."/>
            <person name="Wortman J."/>
            <person name="Nusbaum C."/>
            <person name="Birren B."/>
        </authorList>
    </citation>
    <scope>NUCLEOTIDE SEQUENCE [LARGE SCALE GENOMIC DNA]</scope>
    <source>
        <strain evidence="3 4">BCC8398</strain>
    </source>
</reference>
<dbReference type="GO" id="GO:0006536">
    <property type="term" value="P:glutamate metabolic process"/>
    <property type="evidence" value="ECO:0007669"/>
    <property type="project" value="TreeGrafter"/>
</dbReference>
<organism evidence="3 4">
    <name type="scientific">Kwoniella heveanensis BCC8398</name>
    <dbReference type="NCBI Taxonomy" id="1296120"/>
    <lineage>
        <taxon>Eukaryota</taxon>
        <taxon>Fungi</taxon>
        <taxon>Dikarya</taxon>
        <taxon>Basidiomycota</taxon>
        <taxon>Agaricomycotina</taxon>
        <taxon>Tremellomycetes</taxon>
        <taxon>Tremellales</taxon>
        <taxon>Cryptococcaceae</taxon>
        <taxon>Kwoniella</taxon>
    </lineage>
</organism>
<evidence type="ECO:0000313" key="3">
    <source>
        <dbReference type="EMBL" id="OCF36242.1"/>
    </source>
</evidence>
<dbReference type="InterPro" id="IPR038021">
    <property type="entry name" value="Putative_hydro-lyase"/>
</dbReference>
<dbReference type="Pfam" id="PF07286">
    <property type="entry name" value="D-Glu_cyclase"/>
    <property type="match status" value="1"/>
</dbReference>
<dbReference type="Gene3D" id="3.30.2040.10">
    <property type="entry name" value="PSTPO5379-like domain"/>
    <property type="match status" value="1"/>
</dbReference>
<keyword evidence="4" id="KW-1185">Reference proteome</keyword>
<dbReference type="EMBL" id="KI669496">
    <property type="protein sequence ID" value="OCF36242.1"/>
    <property type="molecule type" value="Genomic_DNA"/>
</dbReference>
<name>A0A1B9GYZ6_9TREE</name>
<dbReference type="GO" id="GO:0047820">
    <property type="term" value="F:D-glutamate cyclase activity"/>
    <property type="evidence" value="ECO:0007669"/>
    <property type="project" value="TreeGrafter"/>
</dbReference>
<evidence type="ECO:0000313" key="4">
    <source>
        <dbReference type="Proteomes" id="UP000092666"/>
    </source>
</evidence>
<accession>A0A1B9GYZ6</accession>
<dbReference type="OrthoDB" id="10262538at2759"/>
<dbReference type="Proteomes" id="UP000092666">
    <property type="component" value="Unassembled WGS sequence"/>
</dbReference>
<dbReference type="PANTHER" id="PTHR32022:SF10">
    <property type="entry name" value="D-GLUTAMATE CYCLASE, MITOCHONDRIAL"/>
    <property type="match status" value="1"/>
</dbReference>
<comment type="similarity">
    <text evidence="1">Belongs to the D-glutamate cyclase family.</text>
</comment>
<gene>
    <name evidence="3" type="ORF">I316_02115</name>
</gene>
<dbReference type="InterPro" id="IPR009906">
    <property type="entry name" value="D-Glu_cyclase"/>
</dbReference>
<keyword evidence="2" id="KW-0456">Lyase</keyword>
<evidence type="ECO:0000256" key="2">
    <source>
        <dbReference type="ARBA" id="ARBA00023239"/>
    </source>
</evidence>
<protein>
    <recommendedName>
        <fullName evidence="5">DUF1445 domain-containing protein</fullName>
    </recommendedName>
</protein>
<reference evidence="4" key="2">
    <citation type="submission" date="2013-12" db="EMBL/GenBank/DDBJ databases">
        <title>Evolution of pathogenesis and genome organization in the Tremellales.</title>
        <authorList>
            <person name="Cuomo C."/>
            <person name="Litvintseva A."/>
            <person name="Heitman J."/>
            <person name="Chen Y."/>
            <person name="Sun S."/>
            <person name="Springer D."/>
            <person name="Dromer F."/>
            <person name="Young S."/>
            <person name="Zeng Q."/>
            <person name="Chapman S."/>
            <person name="Gujja S."/>
            <person name="Saif S."/>
            <person name="Birren B."/>
        </authorList>
    </citation>
    <scope>NUCLEOTIDE SEQUENCE [LARGE SCALE GENOMIC DNA]</scope>
    <source>
        <strain evidence="4">BCC8398</strain>
    </source>
</reference>
<dbReference type="SUPFAM" id="SSF160920">
    <property type="entry name" value="PSTPO5379-like"/>
    <property type="match status" value="1"/>
</dbReference>
<dbReference type="STRING" id="1296120.A0A1B9GYZ6"/>
<dbReference type="AlphaFoldDB" id="A0A1B9GYZ6"/>
<sequence>MAIDHLDKPSLTPSEVRSMCRTDQWPFPATASCSDGYVQANLIVLPEKFASDFRTFCKRNPVPCPLLGETLPGDPTIPASLAKAADIRTDCPSYCLYSGGKYLSTVTSTKEHWKEDSVGFFIGCSYSFEGALIAAGLVPRHVELGTKVPMYRTTVPLASAGVFSGTMVVSMRPYPASAIPQIIALTRPYSQTHGEPFAYGPEGAAALGITDKDGTKPDFGDASEIREGEVAVYWGCGVTPQNVVMGLGDKIDGIVMGHEPGQMLILDLKNADLCETDL</sequence>
<proteinExistence type="inferred from homology"/>
<dbReference type="FunFam" id="3.30.2040.10:FF:000001">
    <property type="entry name" value="D-glutamate cyclase, mitochondrial"/>
    <property type="match status" value="1"/>
</dbReference>